<accession>A0ABY1PF88</accession>
<comment type="catalytic activity">
    <reaction evidence="1">
        <text>Hydrolyzes the link between N-acetylmuramoyl residues and L-amino acid residues in certain cell-wall glycopeptides.</text>
        <dbReference type="EC" id="3.5.1.28"/>
    </reaction>
</comment>
<dbReference type="CDD" id="cd02696">
    <property type="entry name" value="MurNAc-LAA"/>
    <property type="match status" value="1"/>
</dbReference>
<dbReference type="EMBL" id="FXTZ01000014">
    <property type="protein sequence ID" value="SMP32139.1"/>
    <property type="molecule type" value="Genomic_DNA"/>
</dbReference>
<dbReference type="SMART" id="SM00646">
    <property type="entry name" value="Ami_3"/>
    <property type="match status" value="1"/>
</dbReference>
<evidence type="ECO:0000256" key="1">
    <source>
        <dbReference type="ARBA" id="ARBA00001561"/>
    </source>
</evidence>
<dbReference type="Proteomes" id="UP001157960">
    <property type="component" value="Unassembled WGS sequence"/>
</dbReference>
<evidence type="ECO:0000256" key="3">
    <source>
        <dbReference type="ARBA" id="ARBA00022801"/>
    </source>
</evidence>
<feature type="domain" description="MurNAc-LAA" evidence="4">
    <location>
        <begin position="86"/>
        <end position="186"/>
    </location>
</feature>
<dbReference type="SUPFAM" id="SSF53187">
    <property type="entry name" value="Zn-dependent exopeptidases"/>
    <property type="match status" value="1"/>
</dbReference>
<dbReference type="Pfam" id="PF01520">
    <property type="entry name" value="Amidase_3"/>
    <property type="match status" value="1"/>
</dbReference>
<evidence type="ECO:0000256" key="2">
    <source>
        <dbReference type="ARBA" id="ARBA00011901"/>
    </source>
</evidence>
<name>A0ABY1PF88_9FLAO</name>
<protein>
    <recommendedName>
        <fullName evidence="2">N-acetylmuramoyl-L-alanine amidase</fullName>
        <ecNumber evidence="2">3.5.1.28</ecNumber>
    </recommendedName>
</protein>
<dbReference type="EC" id="3.5.1.28" evidence="2"/>
<keyword evidence="3" id="KW-0378">Hydrolase</keyword>
<keyword evidence="6" id="KW-1185">Reference proteome</keyword>
<evidence type="ECO:0000313" key="5">
    <source>
        <dbReference type="EMBL" id="SMP32139.1"/>
    </source>
</evidence>
<dbReference type="RefSeq" id="WP_283423389.1">
    <property type="nucleotide sequence ID" value="NZ_FXTZ01000014.1"/>
</dbReference>
<evidence type="ECO:0000313" key="6">
    <source>
        <dbReference type="Proteomes" id="UP001157960"/>
    </source>
</evidence>
<dbReference type="PANTHER" id="PTHR30404">
    <property type="entry name" value="N-ACETYLMURAMOYL-L-ALANINE AMIDASE"/>
    <property type="match status" value="1"/>
</dbReference>
<reference evidence="5 6" key="1">
    <citation type="submission" date="2017-05" db="EMBL/GenBank/DDBJ databases">
        <authorList>
            <person name="Varghese N."/>
            <person name="Submissions S."/>
        </authorList>
    </citation>
    <scope>NUCLEOTIDE SEQUENCE [LARGE SCALE GENOMIC DNA]</scope>
    <source>
        <strain evidence="5 6">DSM 28214</strain>
    </source>
</reference>
<organism evidence="5 6">
    <name type="scientific">Chryseobacterium profundimaris</name>
    <dbReference type="NCBI Taxonomy" id="1387275"/>
    <lineage>
        <taxon>Bacteria</taxon>
        <taxon>Pseudomonadati</taxon>
        <taxon>Bacteroidota</taxon>
        <taxon>Flavobacteriia</taxon>
        <taxon>Flavobacteriales</taxon>
        <taxon>Weeksellaceae</taxon>
        <taxon>Chryseobacterium group</taxon>
        <taxon>Chryseobacterium</taxon>
    </lineage>
</organism>
<proteinExistence type="predicted"/>
<dbReference type="Gene3D" id="3.40.630.40">
    <property type="entry name" value="Zn-dependent exopeptidases"/>
    <property type="match status" value="1"/>
</dbReference>
<dbReference type="PANTHER" id="PTHR30404:SF0">
    <property type="entry name" value="N-ACETYLMURAMOYL-L-ALANINE AMIDASE AMIC"/>
    <property type="match status" value="1"/>
</dbReference>
<comment type="caution">
    <text evidence="5">The sequence shown here is derived from an EMBL/GenBank/DDBJ whole genome shotgun (WGS) entry which is preliminary data.</text>
</comment>
<dbReference type="InterPro" id="IPR002508">
    <property type="entry name" value="MurNAc-LAA_cat"/>
</dbReference>
<gene>
    <name evidence="5" type="ORF">SAMN06264346_11470</name>
</gene>
<sequence length="195" mass="22129">MKAIKLFAVSVFSVAFLSFSPVNKKLIVIDAGHGGNDIGASRNGIYEKEIVLNIGKKIQEFNSVQDKFEVILTRDTDNYSQLSERTALINKLNPEMVISLHMNNSPHQESERHGLEIYTQNTEASQKLALQISQKFNPCEVLGEKNLHILRESKAPAVLVELGFINNTKDREYLVSEKGQQETAQKFYDIFNEYH</sequence>
<dbReference type="InterPro" id="IPR050695">
    <property type="entry name" value="N-acetylmuramoyl_amidase_3"/>
</dbReference>
<evidence type="ECO:0000259" key="4">
    <source>
        <dbReference type="SMART" id="SM00646"/>
    </source>
</evidence>